<keyword evidence="5" id="KW-1185">Reference proteome</keyword>
<dbReference type="Proteomes" id="UP001165145">
    <property type="component" value="Unassembled WGS sequence"/>
</dbReference>
<evidence type="ECO:0000313" key="4">
    <source>
        <dbReference type="EMBL" id="GLV67566.1"/>
    </source>
</evidence>
<dbReference type="Proteomes" id="UP001058167">
    <property type="component" value="Unassembled WGS sequence"/>
</dbReference>
<evidence type="ECO:0000259" key="2">
    <source>
        <dbReference type="Pfam" id="PF07007"/>
    </source>
</evidence>
<gene>
    <name evidence="4" type="ORF">Pcaca03_00100</name>
    <name evidence="3" type="ORF">SOASR016_00100</name>
</gene>
<organism evidence="4 6">
    <name type="scientific">Pectobacterium carotovorum subsp. carotovorum</name>
    <name type="common">Erwinia carotovora subsp. carotovora</name>
    <dbReference type="NCBI Taxonomy" id="555"/>
    <lineage>
        <taxon>Bacteria</taxon>
        <taxon>Pseudomonadati</taxon>
        <taxon>Pseudomonadota</taxon>
        <taxon>Gammaproteobacteria</taxon>
        <taxon>Enterobacterales</taxon>
        <taxon>Pectobacteriaceae</taxon>
        <taxon>Pectobacterium</taxon>
    </lineage>
</organism>
<proteinExistence type="predicted"/>
<dbReference type="EMBL" id="BSRL01000001">
    <property type="protein sequence ID" value="GLV67566.1"/>
    <property type="molecule type" value="Genomic_DNA"/>
</dbReference>
<sequence>MKKALITALLLTVTTTAYANDDFVKALDDQLSACTNKAENTLATNECFNAGLKAWDAELNKQYKLLLADQSDEFKNSLKKSQTAWIKYRDSYIQAMQAFYRQQDGTIWGTIMSDAKLRVTRDKAIELYKLRTSTDLEG</sequence>
<name>A0AAI9PCB2_PECCC</name>
<dbReference type="PANTHER" id="PTHR39176">
    <property type="entry name" value="PERIPLASMIC PROTEIN-RELATED"/>
    <property type="match status" value="1"/>
</dbReference>
<dbReference type="InterPro" id="IPR009739">
    <property type="entry name" value="LprI-like_N"/>
</dbReference>
<dbReference type="Gene3D" id="1.20.1270.180">
    <property type="match status" value="1"/>
</dbReference>
<accession>A0AAI9PCB2</accession>
<dbReference type="Pfam" id="PF07007">
    <property type="entry name" value="LprI"/>
    <property type="match status" value="1"/>
</dbReference>
<evidence type="ECO:0000313" key="3">
    <source>
        <dbReference type="EMBL" id="GKX45258.1"/>
    </source>
</evidence>
<dbReference type="RefSeq" id="WP_226311294.1">
    <property type="nucleotide sequence ID" value="NZ_BRLF01000001.1"/>
</dbReference>
<keyword evidence="1" id="KW-0732">Signal</keyword>
<reference evidence="4" key="2">
    <citation type="submission" date="2023-02" db="EMBL/GenBank/DDBJ databases">
        <title>Pectobacterium carotovorum subsp. carotovorum NBRC 12380.</title>
        <authorList>
            <person name="Ichikawa N."/>
            <person name="Sato H."/>
            <person name="Tonouchi N."/>
        </authorList>
    </citation>
    <scope>NUCLEOTIDE SEQUENCE</scope>
    <source>
        <strain evidence="4">NBRC 12380</strain>
    </source>
</reference>
<dbReference type="EMBL" id="BRLF01000001">
    <property type="protein sequence ID" value="GKX45258.1"/>
    <property type="molecule type" value="Genomic_DNA"/>
</dbReference>
<protein>
    <recommendedName>
        <fullName evidence="2">Lysozyme inhibitor LprI-like N-terminal domain-containing protein</fullName>
    </recommendedName>
</protein>
<evidence type="ECO:0000313" key="6">
    <source>
        <dbReference type="Proteomes" id="UP001165145"/>
    </source>
</evidence>
<comment type="caution">
    <text evidence="4">The sequence shown here is derived from an EMBL/GenBank/DDBJ whole genome shotgun (WGS) entry which is preliminary data.</text>
</comment>
<reference evidence="3" key="1">
    <citation type="submission" date="2022-06" db="EMBL/GenBank/DDBJ databases">
        <title>Draft genome sequences of Pectobacterium carotovorum subsp. carotovorum str. NBRC12380.</title>
        <authorList>
            <person name="Wakabayashi Y."/>
            <person name="Kojima K."/>
        </authorList>
    </citation>
    <scope>NUCLEOTIDE SEQUENCE</scope>
    <source>
        <strain evidence="3">NBRC 12380</strain>
    </source>
</reference>
<feature type="domain" description="Lysozyme inhibitor LprI-like N-terminal" evidence="2">
    <location>
        <begin position="34"/>
        <end position="127"/>
    </location>
</feature>
<evidence type="ECO:0000256" key="1">
    <source>
        <dbReference type="SAM" id="SignalP"/>
    </source>
</evidence>
<dbReference type="PANTHER" id="PTHR39176:SF1">
    <property type="entry name" value="PERIPLASMIC PROTEIN"/>
    <property type="match status" value="1"/>
</dbReference>
<evidence type="ECO:0000313" key="5">
    <source>
        <dbReference type="Proteomes" id="UP001058167"/>
    </source>
</evidence>
<feature type="signal peptide" evidence="1">
    <location>
        <begin position="1"/>
        <end position="19"/>
    </location>
</feature>
<feature type="chain" id="PRO_5042494394" description="Lysozyme inhibitor LprI-like N-terminal domain-containing protein" evidence="1">
    <location>
        <begin position="20"/>
        <end position="138"/>
    </location>
</feature>
<dbReference type="AlphaFoldDB" id="A0AAI9PCB2"/>